<name>A0A7W6BNU4_9SPHN</name>
<protein>
    <submittedName>
        <fullName evidence="1">Uncharacterized protein</fullName>
    </submittedName>
</protein>
<organism evidence="1 2">
    <name type="scientific">Sphingobium jiangsuense</name>
    <dbReference type="NCBI Taxonomy" id="870476"/>
    <lineage>
        <taxon>Bacteria</taxon>
        <taxon>Pseudomonadati</taxon>
        <taxon>Pseudomonadota</taxon>
        <taxon>Alphaproteobacteria</taxon>
        <taxon>Sphingomonadales</taxon>
        <taxon>Sphingomonadaceae</taxon>
        <taxon>Sphingobium</taxon>
    </lineage>
</organism>
<comment type="caution">
    <text evidence="1">The sequence shown here is derived from an EMBL/GenBank/DDBJ whole genome shotgun (WGS) entry which is preliminary data.</text>
</comment>
<dbReference type="AlphaFoldDB" id="A0A7W6BNU4"/>
<dbReference type="Proteomes" id="UP000571950">
    <property type="component" value="Unassembled WGS sequence"/>
</dbReference>
<proteinExistence type="predicted"/>
<keyword evidence="2" id="KW-1185">Reference proteome</keyword>
<gene>
    <name evidence="1" type="ORF">GGR43_004337</name>
</gene>
<evidence type="ECO:0000313" key="2">
    <source>
        <dbReference type="Proteomes" id="UP000571950"/>
    </source>
</evidence>
<reference evidence="1 2" key="1">
    <citation type="submission" date="2020-08" db="EMBL/GenBank/DDBJ databases">
        <title>Genomic Encyclopedia of Type Strains, Phase IV (KMG-IV): sequencing the most valuable type-strain genomes for metagenomic binning, comparative biology and taxonomic classification.</title>
        <authorList>
            <person name="Goeker M."/>
        </authorList>
    </citation>
    <scope>NUCLEOTIDE SEQUENCE [LARGE SCALE GENOMIC DNA]</scope>
    <source>
        <strain evidence="1 2">DSM 26189</strain>
    </source>
</reference>
<dbReference type="RefSeq" id="WP_188073867.1">
    <property type="nucleotide sequence ID" value="NZ_BSPS01000041.1"/>
</dbReference>
<evidence type="ECO:0000313" key="1">
    <source>
        <dbReference type="EMBL" id="MBB3928592.1"/>
    </source>
</evidence>
<dbReference type="EMBL" id="JACIDT010000028">
    <property type="protein sequence ID" value="MBB3928592.1"/>
    <property type="molecule type" value="Genomic_DNA"/>
</dbReference>
<sequence>MSDPVANRRKAAELMEEAASLLDESEDAVLLMRIQHAIDVAREDEWLPPEARWQDRSSQR</sequence>
<accession>A0A7W6BNU4</accession>